<feature type="transmembrane region" description="Helical" evidence="1">
    <location>
        <begin position="24"/>
        <end position="47"/>
    </location>
</feature>
<dbReference type="RefSeq" id="WP_225324121.1">
    <property type="nucleotide sequence ID" value="NZ_JAEKMV010000006.1"/>
</dbReference>
<evidence type="ECO:0000313" key="2">
    <source>
        <dbReference type="EMBL" id="MDV7013355.1"/>
    </source>
</evidence>
<evidence type="ECO:0008006" key="4">
    <source>
        <dbReference type="Google" id="ProtNLM"/>
    </source>
</evidence>
<feature type="transmembrane region" description="Helical" evidence="1">
    <location>
        <begin position="103"/>
        <end position="129"/>
    </location>
</feature>
<name>A0AAE4RCV5_MYCIT</name>
<dbReference type="Proteomes" id="UP001187143">
    <property type="component" value="Unassembled WGS sequence"/>
</dbReference>
<feature type="transmembrane region" description="Helical" evidence="1">
    <location>
        <begin position="205"/>
        <end position="225"/>
    </location>
</feature>
<dbReference type="EMBL" id="JAWLLD010000013">
    <property type="protein sequence ID" value="MDV7013355.1"/>
    <property type="molecule type" value="Genomic_DNA"/>
</dbReference>
<feature type="transmembrane region" description="Helical" evidence="1">
    <location>
        <begin position="141"/>
        <end position="167"/>
    </location>
</feature>
<keyword evidence="1" id="KW-1133">Transmembrane helix</keyword>
<dbReference type="AlphaFoldDB" id="A0AAE4RCV5"/>
<feature type="transmembrane region" description="Helical" evidence="1">
    <location>
        <begin position="67"/>
        <end position="91"/>
    </location>
</feature>
<accession>A0AAE4RCV5</accession>
<gene>
    <name evidence="2" type="ORF">R4F53_13770</name>
</gene>
<organism evidence="2 3">
    <name type="scientific">Mycobacterium intracellulare</name>
    <dbReference type="NCBI Taxonomy" id="1767"/>
    <lineage>
        <taxon>Bacteria</taxon>
        <taxon>Bacillati</taxon>
        <taxon>Actinomycetota</taxon>
        <taxon>Actinomycetes</taxon>
        <taxon>Mycobacteriales</taxon>
        <taxon>Mycobacteriaceae</taxon>
        <taxon>Mycobacterium</taxon>
        <taxon>Mycobacterium avium complex (MAC)</taxon>
    </lineage>
</organism>
<feature type="transmembrane region" description="Helical" evidence="1">
    <location>
        <begin position="179"/>
        <end position="199"/>
    </location>
</feature>
<evidence type="ECO:0000256" key="1">
    <source>
        <dbReference type="SAM" id="Phobius"/>
    </source>
</evidence>
<sequence length="232" mass="22594">MNGIRETGALPEANRPHRGPPLTALSLLCVGLLFGGIAIGVGIGGVMPLPYGPVGAVAAYVRAQPTAVRVMAVATFASAVPLAVYAATAAARLRQLGAGPAAAAIALTAGALAAGALGLAGALGWAMSWPEVSADTAVARALYLLVFLTGGPAHIVALGLLVAAMAAPGGVLPGPLARAGLATAVLAESAAGVLIWPALGVLLPVARVVALTWLVVAGVAITSAAQRDSSSR</sequence>
<evidence type="ECO:0000313" key="3">
    <source>
        <dbReference type="Proteomes" id="UP001187143"/>
    </source>
</evidence>
<keyword evidence="1" id="KW-0472">Membrane</keyword>
<keyword evidence="1" id="KW-0812">Transmembrane</keyword>
<reference evidence="2" key="1">
    <citation type="submission" date="2023-10" db="EMBL/GenBank/DDBJ databases">
        <title>Characterization and genome sequence of Mycobacterium intracellulare ABSURDO, a novel pathogenic isolate with three colony morphotypes that vary in growth and acid-fastness.</title>
        <authorList>
            <person name="Jude B.A."/>
            <person name="Robinson R.T."/>
        </authorList>
    </citation>
    <scope>NUCLEOTIDE SEQUENCE</scope>
    <source>
        <strain evidence="2">ABSURDO Component B</strain>
    </source>
</reference>
<comment type="caution">
    <text evidence="2">The sequence shown here is derived from an EMBL/GenBank/DDBJ whole genome shotgun (WGS) entry which is preliminary data.</text>
</comment>
<protein>
    <recommendedName>
        <fullName evidence="4">DUF4386 domain-containing protein</fullName>
    </recommendedName>
</protein>
<proteinExistence type="predicted"/>